<name>M2ZSH3_PSEFD</name>
<dbReference type="VEuPathDB" id="FungiDB:MYCFIDRAFT_175540"/>
<proteinExistence type="predicted"/>
<dbReference type="KEGG" id="pfj:MYCFIDRAFT_175540"/>
<dbReference type="GeneID" id="19333399"/>
<keyword evidence="2" id="KW-1185">Reference proteome</keyword>
<sequence length="125" mass="14355">MSGRPPGICILLRGGSYWRQKPKINYLHFQHRQLDWGKAGSLVNIINMISEDDKSSVHLVNTYLLLWSEQFIQSLSIISSFNPYHAKCHSMLIRLLFIAQCHAILYGHRLCSVSFSPAYQWFSGA</sequence>
<dbReference type="AlphaFoldDB" id="M2ZSH3"/>
<dbReference type="EMBL" id="KB446559">
    <property type="protein sequence ID" value="EME81969.1"/>
    <property type="molecule type" value="Genomic_DNA"/>
</dbReference>
<evidence type="ECO:0000313" key="1">
    <source>
        <dbReference type="EMBL" id="EME81969.1"/>
    </source>
</evidence>
<dbReference type="Proteomes" id="UP000016932">
    <property type="component" value="Unassembled WGS sequence"/>
</dbReference>
<dbReference type="RefSeq" id="XP_007927462.1">
    <property type="nucleotide sequence ID" value="XM_007929271.1"/>
</dbReference>
<accession>M2ZSH3</accession>
<organism evidence="1 2">
    <name type="scientific">Pseudocercospora fijiensis (strain CIRAD86)</name>
    <name type="common">Black leaf streak disease fungus</name>
    <name type="synonym">Mycosphaerella fijiensis</name>
    <dbReference type="NCBI Taxonomy" id="383855"/>
    <lineage>
        <taxon>Eukaryota</taxon>
        <taxon>Fungi</taxon>
        <taxon>Dikarya</taxon>
        <taxon>Ascomycota</taxon>
        <taxon>Pezizomycotina</taxon>
        <taxon>Dothideomycetes</taxon>
        <taxon>Dothideomycetidae</taxon>
        <taxon>Mycosphaerellales</taxon>
        <taxon>Mycosphaerellaceae</taxon>
        <taxon>Pseudocercospora</taxon>
    </lineage>
</organism>
<gene>
    <name evidence="1" type="ORF">MYCFIDRAFT_175540</name>
</gene>
<evidence type="ECO:0000313" key="2">
    <source>
        <dbReference type="Proteomes" id="UP000016932"/>
    </source>
</evidence>
<dbReference type="HOGENOM" id="CLU_1993604_0_0_1"/>
<reference evidence="1 2" key="1">
    <citation type="journal article" date="2012" name="PLoS Pathog.">
        <title>Diverse lifestyles and strategies of plant pathogenesis encoded in the genomes of eighteen Dothideomycetes fungi.</title>
        <authorList>
            <person name="Ohm R.A."/>
            <person name="Feau N."/>
            <person name="Henrissat B."/>
            <person name="Schoch C.L."/>
            <person name="Horwitz B.A."/>
            <person name="Barry K.W."/>
            <person name="Condon B.J."/>
            <person name="Copeland A.C."/>
            <person name="Dhillon B."/>
            <person name="Glaser F."/>
            <person name="Hesse C.N."/>
            <person name="Kosti I."/>
            <person name="LaButti K."/>
            <person name="Lindquist E.A."/>
            <person name="Lucas S."/>
            <person name="Salamov A.A."/>
            <person name="Bradshaw R.E."/>
            <person name="Ciuffetti L."/>
            <person name="Hamelin R.C."/>
            <person name="Kema G.H.J."/>
            <person name="Lawrence C."/>
            <person name="Scott J.A."/>
            <person name="Spatafora J.W."/>
            <person name="Turgeon B.G."/>
            <person name="de Wit P.J.G.M."/>
            <person name="Zhong S."/>
            <person name="Goodwin S.B."/>
            <person name="Grigoriev I.V."/>
        </authorList>
    </citation>
    <scope>NUCLEOTIDE SEQUENCE [LARGE SCALE GENOMIC DNA]</scope>
    <source>
        <strain evidence="1 2">CIRAD86</strain>
    </source>
</reference>
<protein>
    <submittedName>
        <fullName evidence="1">Uncharacterized protein</fullName>
    </submittedName>
</protein>